<feature type="region of interest" description="Disordered" evidence="3">
    <location>
        <begin position="455"/>
        <end position="492"/>
    </location>
</feature>
<dbReference type="InterPro" id="IPR040623">
    <property type="entry name" value="RPN2_C"/>
</dbReference>
<dbReference type="SUPFAM" id="SSF48371">
    <property type="entry name" value="ARM repeat"/>
    <property type="match status" value="1"/>
</dbReference>
<keyword evidence="4" id="KW-0812">Transmembrane</keyword>
<reference evidence="6" key="1">
    <citation type="submission" date="2018-11" db="EMBL/GenBank/DDBJ databases">
        <title>Henneguya salminicola genome and transcriptome.</title>
        <authorList>
            <person name="Yahalomi D."/>
            <person name="Atkinson S.D."/>
            <person name="Neuhof M."/>
            <person name="Chang E.S."/>
            <person name="Philippe H."/>
            <person name="Cartwright P."/>
            <person name="Bartholomew J.L."/>
            <person name="Huchon D."/>
        </authorList>
    </citation>
    <scope>NUCLEOTIDE SEQUENCE</scope>
    <source>
        <strain evidence="6">Hz1</strain>
        <tissue evidence="6">Whole</tissue>
    </source>
</reference>
<keyword evidence="4" id="KW-0472">Membrane</keyword>
<dbReference type="EMBL" id="GHBP01000654">
    <property type="protein sequence ID" value="NDJ92414.1"/>
    <property type="molecule type" value="Transcribed_RNA"/>
</dbReference>
<feature type="compositionally biased region" description="Polar residues" evidence="3">
    <location>
        <begin position="477"/>
        <end position="492"/>
    </location>
</feature>
<feature type="transmembrane region" description="Helical" evidence="4">
    <location>
        <begin position="185"/>
        <end position="207"/>
    </location>
</feature>
<dbReference type="PANTHER" id="PTHR10943:SF2">
    <property type="entry name" value="26S PROTEASOME NON-ATPASE REGULATORY SUBUNIT 1"/>
    <property type="match status" value="1"/>
</dbReference>
<dbReference type="Pfam" id="PF18004">
    <property type="entry name" value="RPN2_C"/>
    <property type="match status" value="2"/>
</dbReference>
<keyword evidence="4" id="KW-1133">Transmembrane helix</keyword>
<feature type="domain" description="26S proteasome regulatory subunit RPN2 C-terminal" evidence="5">
    <location>
        <begin position="319"/>
        <end position="450"/>
    </location>
</feature>
<evidence type="ECO:0000256" key="3">
    <source>
        <dbReference type="SAM" id="MobiDB-lite"/>
    </source>
</evidence>
<accession>A0A6G3MEK2</accession>
<evidence type="ECO:0000259" key="5">
    <source>
        <dbReference type="Pfam" id="PF18004"/>
    </source>
</evidence>
<dbReference type="PANTHER" id="PTHR10943">
    <property type="entry name" value="26S PROTEASOME NON-ATPASE REGULATORY SUBUNIT"/>
    <property type="match status" value="1"/>
</dbReference>
<name>A0A6G3MEK2_HENSL</name>
<dbReference type="GO" id="GO:0043161">
    <property type="term" value="P:proteasome-mediated ubiquitin-dependent protein catabolic process"/>
    <property type="evidence" value="ECO:0007669"/>
    <property type="project" value="TreeGrafter"/>
</dbReference>
<dbReference type="Pfam" id="PF01851">
    <property type="entry name" value="PC_rep"/>
    <property type="match status" value="1"/>
</dbReference>
<feature type="domain" description="26S proteasome regulatory subunit RPN2 C-terminal" evidence="5">
    <location>
        <begin position="202"/>
        <end position="262"/>
    </location>
</feature>
<evidence type="ECO:0000313" key="6">
    <source>
        <dbReference type="EMBL" id="NDJ92414.1"/>
    </source>
</evidence>
<feature type="compositionally biased region" description="Low complexity" evidence="3">
    <location>
        <begin position="330"/>
        <end position="355"/>
    </location>
</feature>
<feature type="compositionally biased region" description="Basic and acidic residues" evidence="3">
    <location>
        <begin position="385"/>
        <end position="398"/>
    </location>
</feature>
<dbReference type="InterPro" id="IPR011989">
    <property type="entry name" value="ARM-like"/>
</dbReference>
<feature type="compositionally biased region" description="Polar residues" evidence="3">
    <location>
        <begin position="356"/>
        <end position="368"/>
    </location>
</feature>
<organism evidence="6">
    <name type="scientific">Henneguya salminicola</name>
    <name type="common">Myxosporean</name>
    <dbReference type="NCBI Taxonomy" id="69463"/>
    <lineage>
        <taxon>Eukaryota</taxon>
        <taxon>Metazoa</taxon>
        <taxon>Cnidaria</taxon>
        <taxon>Myxozoa</taxon>
        <taxon>Myxosporea</taxon>
        <taxon>Bivalvulida</taxon>
        <taxon>Platysporina</taxon>
        <taxon>Myxobolidae</taxon>
        <taxon>Henneguya</taxon>
    </lineage>
</organism>
<protein>
    <submittedName>
        <fullName evidence="6">26S proteasome non-ATPase regulatory subunit 1 (Trinotate prediction)</fullName>
    </submittedName>
</protein>
<dbReference type="AlphaFoldDB" id="A0A6G3MEK2"/>
<evidence type="ECO:0000256" key="1">
    <source>
        <dbReference type="ARBA" id="ARBA00022737"/>
    </source>
</evidence>
<dbReference type="InterPro" id="IPR016024">
    <property type="entry name" value="ARM-type_fold"/>
</dbReference>
<dbReference type="GO" id="GO:0005634">
    <property type="term" value="C:nucleus"/>
    <property type="evidence" value="ECO:0007669"/>
    <property type="project" value="TreeGrafter"/>
</dbReference>
<dbReference type="Gene3D" id="1.25.10.10">
    <property type="entry name" value="Leucine-rich Repeat Variant"/>
    <property type="match status" value="1"/>
</dbReference>
<feature type="compositionally biased region" description="Polar residues" evidence="3">
    <location>
        <begin position="309"/>
        <end position="329"/>
    </location>
</feature>
<keyword evidence="2 6" id="KW-0647">Proteasome</keyword>
<proteinExistence type="predicted"/>
<sequence>MVAMSYAGSNDPYAVKTLWRLAASDSHDDVKRASMIALSLVMFREPEQFLAIALLFVQSYNAFLRAGAILSLGIVFTGSGNDKVINLIRAALLDSSLIVRQSAYMSCSMLLIQTNEKNIENYTEFKNMLSGMCTDKHSDNIAKFGAYIGFGIMDVGCRNQAMTFQTLQGHTRIQSIIGILIFQQFWYWFPFVHFLSLCFVPTSIILINPNLEMPQIKFNCDADLNLFSYPIFKQTKPKDTQEKFRVAQLCQTNKSRGKRRNFKDCDPNHITKSLSLRKSRNAHFSQIVLHNEEGKVLSHKSSSHRGILTNKQQHNPPTPISSESATTTESVPTPCPTATATSTSTTDTISVSTPVQTDNKAVETQTQLHSKKTKNEKSLLPLSETKSKSEEQTEENTKDTTITDAVHNLMNPVRALPRQLKYMSIDPSSLPLQTVKAVSCGGIIVCYTENEVDESKLNNISKSDKKPNEEDAPTLEPSENYTTPATATTGLK</sequence>
<dbReference type="InterPro" id="IPR002015">
    <property type="entry name" value="Proteasome/cyclosome_rpt"/>
</dbReference>
<dbReference type="GO" id="GO:0008540">
    <property type="term" value="C:proteasome regulatory particle, base subcomplex"/>
    <property type="evidence" value="ECO:0007669"/>
    <property type="project" value="TreeGrafter"/>
</dbReference>
<feature type="region of interest" description="Disordered" evidence="3">
    <location>
        <begin position="295"/>
        <end position="399"/>
    </location>
</feature>
<keyword evidence="1" id="KW-0677">Repeat</keyword>
<dbReference type="GO" id="GO:0034515">
    <property type="term" value="C:proteasome storage granule"/>
    <property type="evidence" value="ECO:0007669"/>
    <property type="project" value="TreeGrafter"/>
</dbReference>
<evidence type="ECO:0000256" key="4">
    <source>
        <dbReference type="SAM" id="Phobius"/>
    </source>
</evidence>
<evidence type="ECO:0000256" key="2">
    <source>
        <dbReference type="ARBA" id="ARBA00022942"/>
    </source>
</evidence>